<dbReference type="InterPro" id="IPR011990">
    <property type="entry name" value="TPR-like_helical_dom_sf"/>
</dbReference>
<evidence type="ECO:0000313" key="1">
    <source>
        <dbReference type="EMBL" id="KNF02800.1"/>
    </source>
</evidence>
<sequence length="292" mass="33117">MISQTNRNLSDYYPANSSRATASLKRTAQDLELPDPPSKSRRVKFMKYRIRMDPKKSEPLAQISEEAYCNYTIGNYLEAANEYEEFLSGRSSWCNSDKEDNSLLVIQSIFNLTRCYLTLGQFRKARFALQELHDPKNGEALGWSHSLFTELAVLHSKINANIGDQKDSTRASQNCISQEPGTEVLKRSLNSVQRRSLLMSRNGNHKAAVELLSTSLTSLTIDLNNLESNFKDILVELHLRLAEEYNFTGQLSKGLSTLEQVWNPQMPLSITWGHKLFKNIANLYCTLKKGSA</sequence>
<keyword evidence="2" id="KW-1185">Reference proteome</keyword>
<dbReference type="Proteomes" id="UP000054564">
    <property type="component" value="Unassembled WGS sequence"/>
</dbReference>
<organism evidence="1 2">
    <name type="scientific">Puccinia striiformis f. sp. tritici PST-78</name>
    <dbReference type="NCBI Taxonomy" id="1165861"/>
    <lineage>
        <taxon>Eukaryota</taxon>
        <taxon>Fungi</taxon>
        <taxon>Dikarya</taxon>
        <taxon>Basidiomycota</taxon>
        <taxon>Pucciniomycotina</taxon>
        <taxon>Pucciniomycetes</taxon>
        <taxon>Pucciniales</taxon>
        <taxon>Pucciniaceae</taxon>
        <taxon>Puccinia</taxon>
    </lineage>
</organism>
<dbReference type="AlphaFoldDB" id="A0A0L0VUV6"/>
<dbReference type="EMBL" id="AJIL01000021">
    <property type="protein sequence ID" value="KNF02800.1"/>
    <property type="molecule type" value="Genomic_DNA"/>
</dbReference>
<dbReference type="STRING" id="1165861.A0A0L0VUV6"/>
<dbReference type="Gene3D" id="1.25.40.10">
    <property type="entry name" value="Tetratricopeptide repeat domain"/>
    <property type="match status" value="1"/>
</dbReference>
<accession>A0A0L0VUV6</accession>
<gene>
    <name evidence="1" type="ORF">PSTG_04085</name>
</gene>
<proteinExistence type="predicted"/>
<reference evidence="2" key="1">
    <citation type="submission" date="2014-03" db="EMBL/GenBank/DDBJ databases">
        <title>The Genome Sequence of Puccinia striiformis f. sp. tritici PST-78.</title>
        <authorList>
            <consortium name="The Broad Institute Genome Sequencing Platform"/>
            <person name="Cuomo C."/>
            <person name="Hulbert S."/>
            <person name="Chen X."/>
            <person name="Walker B."/>
            <person name="Young S.K."/>
            <person name="Zeng Q."/>
            <person name="Gargeya S."/>
            <person name="Fitzgerald M."/>
            <person name="Haas B."/>
            <person name="Abouelleil A."/>
            <person name="Alvarado L."/>
            <person name="Arachchi H.M."/>
            <person name="Berlin A.M."/>
            <person name="Chapman S.B."/>
            <person name="Goldberg J."/>
            <person name="Griggs A."/>
            <person name="Gujja S."/>
            <person name="Hansen M."/>
            <person name="Howarth C."/>
            <person name="Imamovic A."/>
            <person name="Larimer J."/>
            <person name="McCowan C."/>
            <person name="Montmayeur A."/>
            <person name="Murphy C."/>
            <person name="Neiman D."/>
            <person name="Pearson M."/>
            <person name="Priest M."/>
            <person name="Roberts A."/>
            <person name="Saif S."/>
            <person name="Shea T."/>
            <person name="Sisk P."/>
            <person name="Sykes S."/>
            <person name="Wortman J."/>
            <person name="Nusbaum C."/>
            <person name="Birren B."/>
        </authorList>
    </citation>
    <scope>NUCLEOTIDE SEQUENCE [LARGE SCALE GENOMIC DNA]</scope>
    <source>
        <strain evidence="2">race PST-78</strain>
    </source>
</reference>
<comment type="caution">
    <text evidence="1">The sequence shown here is derived from an EMBL/GenBank/DDBJ whole genome shotgun (WGS) entry which is preliminary data.</text>
</comment>
<evidence type="ECO:0000313" key="2">
    <source>
        <dbReference type="Proteomes" id="UP000054564"/>
    </source>
</evidence>
<dbReference type="OrthoDB" id="10425822at2759"/>
<dbReference type="SUPFAM" id="SSF48452">
    <property type="entry name" value="TPR-like"/>
    <property type="match status" value="1"/>
</dbReference>
<protein>
    <submittedName>
        <fullName evidence="1">Uncharacterized protein</fullName>
    </submittedName>
</protein>
<name>A0A0L0VUV6_9BASI</name>